<dbReference type="Pfam" id="PF00201">
    <property type="entry name" value="UDPGT"/>
    <property type="match status" value="1"/>
</dbReference>
<keyword evidence="5" id="KW-0732">Signal</keyword>
<dbReference type="AlphaFoldDB" id="A0A6J8DK11"/>
<accession>A0A6J8DK11</accession>
<keyword evidence="3 4" id="KW-0808">Transferase</keyword>
<dbReference type="PANTHER" id="PTHR48043:SF145">
    <property type="entry name" value="FI06409P-RELATED"/>
    <property type="match status" value="1"/>
</dbReference>
<dbReference type="PROSITE" id="PS00375">
    <property type="entry name" value="UDPGT"/>
    <property type="match status" value="1"/>
</dbReference>
<organism evidence="6 7">
    <name type="scientific">Mytilus coruscus</name>
    <name type="common">Sea mussel</name>
    <dbReference type="NCBI Taxonomy" id="42192"/>
    <lineage>
        <taxon>Eukaryota</taxon>
        <taxon>Metazoa</taxon>
        <taxon>Spiralia</taxon>
        <taxon>Lophotrochozoa</taxon>
        <taxon>Mollusca</taxon>
        <taxon>Bivalvia</taxon>
        <taxon>Autobranchia</taxon>
        <taxon>Pteriomorphia</taxon>
        <taxon>Mytilida</taxon>
        <taxon>Mytiloidea</taxon>
        <taxon>Mytilidae</taxon>
        <taxon>Mytilinae</taxon>
        <taxon>Mytilus</taxon>
    </lineage>
</organism>
<dbReference type="CDD" id="cd03784">
    <property type="entry name" value="GT1_Gtf-like"/>
    <property type="match status" value="1"/>
</dbReference>
<dbReference type="SUPFAM" id="SSF53756">
    <property type="entry name" value="UDP-Glycosyltransferase/glycogen phosphorylase"/>
    <property type="match status" value="1"/>
</dbReference>
<dbReference type="FunFam" id="3.40.50.2000:FF:000021">
    <property type="entry name" value="UDP-glucuronosyltransferase"/>
    <property type="match status" value="1"/>
</dbReference>
<feature type="chain" id="PRO_5026734736" evidence="5">
    <location>
        <begin position="22"/>
        <end position="589"/>
    </location>
</feature>
<dbReference type="GO" id="GO:0015020">
    <property type="term" value="F:glucuronosyltransferase activity"/>
    <property type="evidence" value="ECO:0007669"/>
    <property type="project" value="UniProtKB-EC"/>
</dbReference>
<name>A0A6J8DK11_MYTCO</name>
<evidence type="ECO:0000256" key="4">
    <source>
        <dbReference type="RuleBase" id="RU003718"/>
    </source>
</evidence>
<evidence type="ECO:0000256" key="1">
    <source>
        <dbReference type="ARBA" id="ARBA00009995"/>
    </source>
</evidence>
<dbReference type="PANTHER" id="PTHR48043">
    <property type="entry name" value="EG:EG0003.4 PROTEIN-RELATED"/>
    <property type="match status" value="1"/>
</dbReference>
<dbReference type="Gene3D" id="3.40.50.2000">
    <property type="entry name" value="Glycogen Phosphorylase B"/>
    <property type="match status" value="2"/>
</dbReference>
<evidence type="ECO:0000313" key="7">
    <source>
        <dbReference type="Proteomes" id="UP000507470"/>
    </source>
</evidence>
<dbReference type="OrthoDB" id="5835829at2759"/>
<proteinExistence type="inferred from homology"/>
<evidence type="ECO:0000256" key="3">
    <source>
        <dbReference type="ARBA" id="ARBA00022679"/>
    </source>
</evidence>
<dbReference type="Proteomes" id="UP000507470">
    <property type="component" value="Unassembled WGS sequence"/>
</dbReference>
<evidence type="ECO:0000256" key="2">
    <source>
        <dbReference type="ARBA" id="ARBA00022676"/>
    </source>
</evidence>
<feature type="signal peptide" evidence="5">
    <location>
        <begin position="1"/>
        <end position="21"/>
    </location>
</feature>
<dbReference type="InterPro" id="IPR050271">
    <property type="entry name" value="UDP-glycosyltransferase"/>
</dbReference>
<protein>
    <submittedName>
        <fullName evidence="6">UGT</fullName>
        <ecNumber evidence="6">2.4.1.17</ecNumber>
    </submittedName>
</protein>
<reference evidence="6 7" key="1">
    <citation type="submission" date="2020-06" db="EMBL/GenBank/DDBJ databases">
        <authorList>
            <person name="Li R."/>
            <person name="Bekaert M."/>
        </authorList>
    </citation>
    <scope>NUCLEOTIDE SEQUENCE [LARGE SCALE GENOMIC DNA]</scope>
    <source>
        <strain evidence="7">wild</strain>
    </source>
</reference>
<gene>
    <name evidence="6" type="ORF">MCOR_42318</name>
</gene>
<dbReference type="EC" id="2.4.1.17" evidence="6"/>
<dbReference type="InterPro" id="IPR002213">
    <property type="entry name" value="UDP_glucos_trans"/>
</dbReference>
<dbReference type="InterPro" id="IPR035595">
    <property type="entry name" value="UDP_glycos_trans_CS"/>
</dbReference>
<keyword evidence="7" id="KW-1185">Reference proteome</keyword>
<evidence type="ECO:0000313" key="6">
    <source>
        <dbReference type="EMBL" id="CAC5408983.1"/>
    </source>
</evidence>
<comment type="similarity">
    <text evidence="1 4">Belongs to the UDP-glycosyltransferase family.</text>
</comment>
<dbReference type="EMBL" id="CACVKT020007616">
    <property type="protein sequence ID" value="CAC5408983.1"/>
    <property type="molecule type" value="Genomic_DNA"/>
</dbReference>
<evidence type="ECO:0000256" key="5">
    <source>
        <dbReference type="SAM" id="SignalP"/>
    </source>
</evidence>
<sequence>MIASFLYLSILLCDVISETDAKKILFLMAQSKSHMFPAIPVAEEMVKLNHTTTFVVAARMKEALASEGVKLSTSIISKSFDRYYYEDIIRVTLEKMAQGSKIESQVKWLQGTNALCHEFMNDKKLIDELKDQKFDIAVIDYAPVLCFTIMAYKLDLPFVSFGAFIDPTLNRVPLNPAFTPTFFSAFNDKMTFLERVWNTLRYIFLVARPAVPTLENLAVKYVPEKPAISNQEAKQKAMLYIHDSDILFEYPQPFPPNVILCGGLAAHPSKKVSKKLDTFASSNKGLVVVSFGSIFKTFPNNTFGKMIEAFKQISDLNFVIRQGDKEETTDNILRLPWIPQNDLLGHPRTVLFITHCGRSGSMEAIYHGIPVITFPLSIDQPYNAAVMEDKGYGIKMDLHDFSIEELIANIKQVAFTDKYKRNIKQASEIFHSRPQTPAERAAYYIDLVARHGDKHFRHFGLDMPCYYHCQEEVTAMAYCTKTWSKLKCGTDLCIRFARSRSQQHLNFIKCLHQFSLQSTRARRKNKLTPKRIGLLTPQKYLPASIFTNDNNATRGPEEDNTSILNDLKTAIKNLEENNLATDFLPFKPN</sequence>
<keyword evidence="2 4" id="KW-0328">Glycosyltransferase</keyword>